<dbReference type="HAMAP" id="MF_02214">
    <property type="entry name" value="Lipid_II_synth_MurT"/>
    <property type="match status" value="1"/>
</dbReference>
<dbReference type="InterPro" id="IPR013221">
    <property type="entry name" value="Mur_ligase_cen"/>
</dbReference>
<feature type="domain" description="Mur ligase central" evidence="1">
    <location>
        <begin position="55"/>
        <end position="196"/>
    </location>
</feature>
<dbReference type="PANTHER" id="PTHR23135">
    <property type="entry name" value="MUR LIGASE FAMILY MEMBER"/>
    <property type="match status" value="1"/>
</dbReference>
<dbReference type="AlphaFoldDB" id="A0A6J6CGW3"/>
<name>A0A6J6CGW3_9ZZZZ</name>
<sequence length="422" mass="46520">MFDLPAILIGRLVRFSVRLVRRGGGSALPGLVLSKISPGLLSRTLRRFPDGVLVVTGSAGKSTTTKMLVSIVRAHGKSVFTNSSTANIMQGFFSSIIQESNVFGRIPGDVAILEMDEGHAASLTKRFKPRQVTILNVMDDQLDRFVDPALVRDKLAKVAKRARQALVLNADDQNILLINKEVRNPKTSWFGLDTEVIAATKHGLGLAPTYLPAIPRPKTDTEILSQYETAIEARVGSALVQFELPNRGIHYSLDAAAALESARRFLGTNFDAKVSARTLSELPPVFARGEIVRINDVDVEFILVQNPMSFQLNLDNLPKNQEQLMVAIGRDVHDPSWLWTVDLSDLPKVDVLSGYNYAEMALRLAYEGIEVKSVIPDLQEAIDAFFSQPAPVFGRRTVIFSADAMRRMRRSLGLTDPEAVTR</sequence>
<dbReference type="SUPFAM" id="SSF53623">
    <property type="entry name" value="MurD-like peptide ligases, catalytic domain"/>
    <property type="match status" value="1"/>
</dbReference>
<protein>
    <submittedName>
        <fullName evidence="3">Unannotated protein</fullName>
    </submittedName>
</protein>
<organism evidence="3">
    <name type="scientific">freshwater metagenome</name>
    <dbReference type="NCBI Taxonomy" id="449393"/>
    <lineage>
        <taxon>unclassified sequences</taxon>
        <taxon>metagenomes</taxon>
        <taxon>ecological metagenomes</taxon>
    </lineage>
</organism>
<evidence type="ECO:0000259" key="2">
    <source>
        <dbReference type="Pfam" id="PF08353"/>
    </source>
</evidence>
<proteinExistence type="inferred from homology"/>
<feature type="domain" description="Lipid II isoglutaminyl synthase (glutamine-hydrolyzing) subunit MurT C-terminal" evidence="2">
    <location>
        <begin position="303"/>
        <end position="385"/>
    </location>
</feature>
<gene>
    <name evidence="3" type="ORF">UFOPK1561_00256</name>
</gene>
<dbReference type="GO" id="GO:0016881">
    <property type="term" value="F:acid-amino acid ligase activity"/>
    <property type="evidence" value="ECO:0007669"/>
    <property type="project" value="InterPro"/>
</dbReference>
<dbReference type="Gene3D" id="3.40.1190.10">
    <property type="entry name" value="Mur-like, catalytic domain"/>
    <property type="match status" value="1"/>
</dbReference>
<accession>A0A6J6CGW3</accession>
<dbReference type="InterPro" id="IPR043703">
    <property type="entry name" value="Lipid_II_synth_MurT"/>
</dbReference>
<dbReference type="GO" id="GO:0009252">
    <property type="term" value="P:peptidoglycan biosynthetic process"/>
    <property type="evidence" value="ECO:0007669"/>
    <property type="project" value="InterPro"/>
</dbReference>
<dbReference type="InterPro" id="IPR013564">
    <property type="entry name" value="MurT_C"/>
</dbReference>
<dbReference type="Pfam" id="PF08245">
    <property type="entry name" value="Mur_ligase_M"/>
    <property type="match status" value="1"/>
</dbReference>
<dbReference type="InterPro" id="IPR036565">
    <property type="entry name" value="Mur-like_cat_sf"/>
</dbReference>
<dbReference type="PANTHER" id="PTHR23135:SF7">
    <property type="entry name" value="LIPID II ISOGLUTAMINYL SYNTHASE (GLUTAMINE-HYDROLYZING) SUBUNIT MURT"/>
    <property type="match status" value="1"/>
</dbReference>
<dbReference type="EMBL" id="CAEZSZ010000015">
    <property type="protein sequence ID" value="CAB4550641.1"/>
    <property type="molecule type" value="Genomic_DNA"/>
</dbReference>
<dbReference type="GO" id="GO:0005524">
    <property type="term" value="F:ATP binding"/>
    <property type="evidence" value="ECO:0007669"/>
    <property type="project" value="InterPro"/>
</dbReference>
<evidence type="ECO:0000259" key="1">
    <source>
        <dbReference type="Pfam" id="PF08245"/>
    </source>
</evidence>
<dbReference type="Pfam" id="PF08353">
    <property type="entry name" value="MurT_C"/>
    <property type="match status" value="1"/>
</dbReference>
<evidence type="ECO:0000313" key="3">
    <source>
        <dbReference type="EMBL" id="CAB4550641.1"/>
    </source>
</evidence>
<reference evidence="3" key="1">
    <citation type="submission" date="2020-05" db="EMBL/GenBank/DDBJ databases">
        <authorList>
            <person name="Chiriac C."/>
            <person name="Salcher M."/>
            <person name="Ghai R."/>
            <person name="Kavagutti S V."/>
        </authorList>
    </citation>
    <scope>NUCLEOTIDE SEQUENCE</scope>
</reference>